<evidence type="ECO:0000313" key="2">
    <source>
        <dbReference type="EMBL" id="THU79199.1"/>
    </source>
</evidence>
<dbReference type="EMBL" id="ML180061">
    <property type="protein sequence ID" value="THU79199.1"/>
    <property type="molecule type" value="Genomic_DNA"/>
</dbReference>
<evidence type="ECO:0000313" key="3">
    <source>
        <dbReference type="Proteomes" id="UP000297245"/>
    </source>
</evidence>
<protein>
    <submittedName>
        <fullName evidence="2">Uncharacterized protein</fullName>
    </submittedName>
</protein>
<proteinExistence type="predicted"/>
<sequence>MITNVPRIENRTDLPPPVGRSGNGETTNVERLSSRHAPSRDWRTIPKEQQKKRGAPSYFAGAPLKLLFQHLQGYIDSHGNREQFWAKFNAEWHKRYPPDLTSEEKKEVNRIVEKYKLRAGRSKEGGVLNVNDEGVGAGVSAGVGAGVDEDVDGDNTERPLLPLPPNYPPVPYLPLPPNYPPVPYPPIDASNAIKLVLLA</sequence>
<dbReference type="AlphaFoldDB" id="A0A4S8KTQ3"/>
<evidence type="ECO:0000256" key="1">
    <source>
        <dbReference type="SAM" id="MobiDB-lite"/>
    </source>
</evidence>
<dbReference type="Proteomes" id="UP000297245">
    <property type="component" value="Unassembled WGS sequence"/>
</dbReference>
<feature type="region of interest" description="Disordered" evidence="1">
    <location>
        <begin position="1"/>
        <end position="56"/>
    </location>
</feature>
<gene>
    <name evidence="2" type="ORF">K435DRAFT_875759</name>
</gene>
<accession>A0A4S8KTQ3</accession>
<organism evidence="2 3">
    <name type="scientific">Dendrothele bispora (strain CBS 962.96)</name>
    <dbReference type="NCBI Taxonomy" id="1314807"/>
    <lineage>
        <taxon>Eukaryota</taxon>
        <taxon>Fungi</taxon>
        <taxon>Dikarya</taxon>
        <taxon>Basidiomycota</taxon>
        <taxon>Agaricomycotina</taxon>
        <taxon>Agaricomycetes</taxon>
        <taxon>Agaricomycetidae</taxon>
        <taxon>Agaricales</taxon>
        <taxon>Agaricales incertae sedis</taxon>
        <taxon>Dendrothele</taxon>
    </lineage>
</organism>
<reference evidence="2 3" key="1">
    <citation type="journal article" date="2019" name="Nat. Ecol. Evol.">
        <title>Megaphylogeny resolves global patterns of mushroom evolution.</title>
        <authorList>
            <person name="Varga T."/>
            <person name="Krizsan K."/>
            <person name="Foldi C."/>
            <person name="Dima B."/>
            <person name="Sanchez-Garcia M."/>
            <person name="Sanchez-Ramirez S."/>
            <person name="Szollosi G.J."/>
            <person name="Szarkandi J.G."/>
            <person name="Papp V."/>
            <person name="Albert L."/>
            <person name="Andreopoulos W."/>
            <person name="Angelini C."/>
            <person name="Antonin V."/>
            <person name="Barry K.W."/>
            <person name="Bougher N.L."/>
            <person name="Buchanan P."/>
            <person name="Buyck B."/>
            <person name="Bense V."/>
            <person name="Catcheside P."/>
            <person name="Chovatia M."/>
            <person name="Cooper J."/>
            <person name="Damon W."/>
            <person name="Desjardin D."/>
            <person name="Finy P."/>
            <person name="Geml J."/>
            <person name="Haridas S."/>
            <person name="Hughes K."/>
            <person name="Justo A."/>
            <person name="Karasinski D."/>
            <person name="Kautmanova I."/>
            <person name="Kiss B."/>
            <person name="Kocsube S."/>
            <person name="Kotiranta H."/>
            <person name="LaButti K.M."/>
            <person name="Lechner B.E."/>
            <person name="Liimatainen K."/>
            <person name="Lipzen A."/>
            <person name="Lukacs Z."/>
            <person name="Mihaltcheva S."/>
            <person name="Morgado L.N."/>
            <person name="Niskanen T."/>
            <person name="Noordeloos M.E."/>
            <person name="Ohm R.A."/>
            <person name="Ortiz-Santana B."/>
            <person name="Ovrebo C."/>
            <person name="Racz N."/>
            <person name="Riley R."/>
            <person name="Savchenko A."/>
            <person name="Shiryaev A."/>
            <person name="Soop K."/>
            <person name="Spirin V."/>
            <person name="Szebenyi C."/>
            <person name="Tomsovsky M."/>
            <person name="Tulloss R.E."/>
            <person name="Uehling J."/>
            <person name="Grigoriev I.V."/>
            <person name="Vagvolgyi C."/>
            <person name="Papp T."/>
            <person name="Martin F.M."/>
            <person name="Miettinen O."/>
            <person name="Hibbett D.S."/>
            <person name="Nagy L.G."/>
        </authorList>
    </citation>
    <scope>NUCLEOTIDE SEQUENCE [LARGE SCALE GENOMIC DNA]</scope>
    <source>
        <strain evidence="2 3">CBS 962.96</strain>
    </source>
</reference>
<name>A0A4S8KTQ3_DENBC</name>
<keyword evidence="3" id="KW-1185">Reference proteome</keyword>
<feature type="compositionally biased region" description="Basic and acidic residues" evidence="1">
    <location>
        <begin position="38"/>
        <end position="51"/>
    </location>
</feature>